<feature type="domain" description="ABC transporter" evidence="8">
    <location>
        <begin position="14"/>
        <end position="218"/>
    </location>
</feature>
<dbReference type="NCBIfam" id="TIGR01189">
    <property type="entry name" value="ccmA"/>
    <property type="match status" value="1"/>
</dbReference>
<keyword evidence="5" id="KW-0067">ATP-binding</keyword>
<gene>
    <name evidence="9" type="primary">ccmA</name>
    <name evidence="9" type="ORF">LE190_00535</name>
</gene>
<protein>
    <submittedName>
        <fullName evidence="9">Cytochrome c biogenesis heme-transporting ATPase CcmA</fullName>
    </submittedName>
</protein>
<dbReference type="InterPro" id="IPR027417">
    <property type="entry name" value="P-loop_NTPase"/>
</dbReference>
<evidence type="ECO:0000256" key="6">
    <source>
        <dbReference type="ARBA" id="ARBA00022967"/>
    </source>
</evidence>
<comment type="caution">
    <text evidence="9">The sequence shown here is derived from an EMBL/GenBank/DDBJ whole genome shotgun (WGS) entry which is preliminary data.</text>
</comment>
<dbReference type="Gene3D" id="3.40.50.300">
    <property type="entry name" value="P-loop containing nucleotide triphosphate hydrolases"/>
    <property type="match status" value="1"/>
</dbReference>
<evidence type="ECO:0000256" key="1">
    <source>
        <dbReference type="ARBA" id="ARBA00022448"/>
    </source>
</evidence>
<dbReference type="InterPro" id="IPR003439">
    <property type="entry name" value="ABC_transporter-like_ATP-bd"/>
</dbReference>
<dbReference type="PROSITE" id="PS50893">
    <property type="entry name" value="ABC_TRANSPORTER_2"/>
    <property type="match status" value="1"/>
</dbReference>
<dbReference type="Proteomes" id="UP001198602">
    <property type="component" value="Unassembled WGS sequence"/>
</dbReference>
<keyword evidence="2" id="KW-1003">Cell membrane</keyword>
<dbReference type="SUPFAM" id="SSF52540">
    <property type="entry name" value="P-loop containing nucleoside triphosphate hydrolases"/>
    <property type="match status" value="1"/>
</dbReference>
<evidence type="ECO:0000256" key="2">
    <source>
        <dbReference type="ARBA" id="ARBA00022475"/>
    </source>
</evidence>
<dbReference type="InterPro" id="IPR005895">
    <property type="entry name" value="ABC_transptr_haem_export_CcmA"/>
</dbReference>
<evidence type="ECO:0000259" key="8">
    <source>
        <dbReference type="PROSITE" id="PS50893"/>
    </source>
</evidence>
<evidence type="ECO:0000256" key="4">
    <source>
        <dbReference type="ARBA" id="ARBA00022748"/>
    </source>
</evidence>
<reference evidence="9 10" key="1">
    <citation type="submission" date="2021-07" db="EMBL/GenBank/DDBJ databases">
        <title>Characterization of Violacein-producing bacteria and related species.</title>
        <authorList>
            <person name="Wilson H.S."/>
            <person name="De Leon M.E."/>
        </authorList>
    </citation>
    <scope>NUCLEOTIDE SEQUENCE [LARGE SCALE GENOMIC DNA]</scope>
    <source>
        <strain evidence="9 10">HSC-2F05</strain>
    </source>
</reference>
<dbReference type="SMART" id="SM00382">
    <property type="entry name" value="AAA"/>
    <property type="match status" value="1"/>
</dbReference>
<name>A0ABS7Y419_9BURK</name>
<keyword evidence="6" id="KW-1278">Translocase</keyword>
<evidence type="ECO:0000313" key="9">
    <source>
        <dbReference type="EMBL" id="MCA1854415.1"/>
    </source>
</evidence>
<dbReference type="Pfam" id="PF00005">
    <property type="entry name" value="ABC_tran"/>
    <property type="match status" value="1"/>
</dbReference>
<sequence>MQRGNIRTIHEHERRYLSLVCHKLGCRRGNRILFTCLEFALGAGDVLRIDGENGSGKTSLLRILAGLRQADTGHVSWQGTGVRNPDGHVRQDLLYIGHAAAVKDNLMAWENLVFTELLIGQAGKTLALDALAKAGLGAHACTFGKALSQGQRRRVALARLHLPRVRTLWILDEPFVGLDGAAVDALCIAMQAHRSNGGIIVYTSHQDAGPPDVRSLRLPGAN</sequence>
<keyword evidence="1" id="KW-0813">Transport</keyword>
<keyword evidence="7" id="KW-0472">Membrane</keyword>
<proteinExistence type="predicted"/>
<evidence type="ECO:0000313" key="10">
    <source>
        <dbReference type="Proteomes" id="UP001198602"/>
    </source>
</evidence>
<dbReference type="RefSeq" id="WP_225238023.1">
    <property type="nucleotide sequence ID" value="NZ_JAHYBX010000001.1"/>
</dbReference>
<organism evidence="9 10">
    <name type="scientific">Massilia hydrophila</name>
    <dbReference type="NCBI Taxonomy" id="3044279"/>
    <lineage>
        <taxon>Bacteria</taxon>
        <taxon>Pseudomonadati</taxon>
        <taxon>Pseudomonadota</taxon>
        <taxon>Betaproteobacteria</taxon>
        <taxon>Burkholderiales</taxon>
        <taxon>Oxalobacteraceae</taxon>
        <taxon>Telluria group</taxon>
        <taxon>Massilia</taxon>
    </lineage>
</organism>
<keyword evidence="4" id="KW-0201">Cytochrome c-type biogenesis</keyword>
<dbReference type="PANTHER" id="PTHR43499">
    <property type="entry name" value="ABC TRANSPORTER I FAMILY MEMBER 1"/>
    <property type="match status" value="1"/>
</dbReference>
<accession>A0ABS7Y419</accession>
<keyword evidence="10" id="KW-1185">Reference proteome</keyword>
<evidence type="ECO:0000256" key="3">
    <source>
        <dbReference type="ARBA" id="ARBA00022741"/>
    </source>
</evidence>
<keyword evidence="3" id="KW-0547">Nucleotide-binding</keyword>
<dbReference type="InterPro" id="IPR003593">
    <property type="entry name" value="AAA+_ATPase"/>
</dbReference>
<dbReference type="PANTHER" id="PTHR43499:SF1">
    <property type="entry name" value="ABC TRANSPORTER I FAMILY MEMBER 1"/>
    <property type="match status" value="1"/>
</dbReference>
<dbReference type="NCBIfam" id="NF010061">
    <property type="entry name" value="PRK13538.1"/>
    <property type="match status" value="1"/>
</dbReference>
<dbReference type="EMBL" id="JAHYBX010000001">
    <property type="protein sequence ID" value="MCA1854415.1"/>
    <property type="molecule type" value="Genomic_DNA"/>
</dbReference>
<evidence type="ECO:0000256" key="7">
    <source>
        <dbReference type="ARBA" id="ARBA00023136"/>
    </source>
</evidence>
<evidence type="ECO:0000256" key="5">
    <source>
        <dbReference type="ARBA" id="ARBA00022840"/>
    </source>
</evidence>